<protein>
    <submittedName>
        <fullName evidence="7">LysR family transcriptional regulator</fullName>
    </submittedName>
</protein>
<dbReference type="InterPro" id="IPR000847">
    <property type="entry name" value="LysR_HTH_N"/>
</dbReference>
<dbReference type="PANTHER" id="PTHR30537">
    <property type="entry name" value="HTH-TYPE TRANSCRIPTIONAL REGULATOR"/>
    <property type="match status" value="1"/>
</dbReference>
<dbReference type="Proteomes" id="UP000441404">
    <property type="component" value="Unassembled WGS sequence"/>
</dbReference>
<reference evidence="8 9" key="1">
    <citation type="submission" date="2019-10" db="EMBL/GenBank/DDBJ databases">
        <title>Evaluation of single-gene subtyping targets for Pseudomonas.</title>
        <authorList>
            <person name="Reichler S.J."/>
            <person name="Orsi R.H."/>
            <person name="Wiedmann M."/>
            <person name="Martin N.H."/>
            <person name="Murphy S.I."/>
        </authorList>
    </citation>
    <scope>NUCLEOTIDE SEQUENCE [LARGE SCALE GENOMIC DNA]</scope>
    <source>
        <strain evidence="7 9">FSL R10-3254</strain>
        <strain evidence="6 8">FSL R10-3257</strain>
    </source>
</reference>
<dbReference type="PROSITE" id="PS50931">
    <property type="entry name" value="HTH_LYSR"/>
    <property type="match status" value="1"/>
</dbReference>
<dbReference type="AlphaFoldDB" id="A0A0J6L793"/>
<name>A0A0J6L793_9PSED</name>
<evidence type="ECO:0000313" key="8">
    <source>
        <dbReference type="Proteomes" id="UP000441404"/>
    </source>
</evidence>
<dbReference type="InterPro" id="IPR036390">
    <property type="entry name" value="WH_DNA-bd_sf"/>
</dbReference>
<evidence type="ECO:0000256" key="3">
    <source>
        <dbReference type="ARBA" id="ARBA00023125"/>
    </source>
</evidence>
<keyword evidence="3" id="KW-0238">DNA-binding</keyword>
<evidence type="ECO:0000313" key="9">
    <source>
        <dbReference type="Proteomes" id="UP000489190"/>
    </source>
</evidence>
<dbReference type="GO" id="GO:0043565">
    <property type="term" value="F:sequence-specific DNA binding"/>
    <property type="evidence" value="ECO:0007669"/>
    <property type="project" value="TreeGrafter"/>
</dbReference>
<evidence type="ECO:0000259" key="5">
    <source>
        <dbReference type="PROSITE" id="PS50931"/>
    </source>
</evidence>
<dbReference type="Proteomes" id="UP000489190">
    <property type="component" value="Unassembled WGS sequence"/>
</dbReference>
<evidence type="ECO:0000256" key="1">
    <source>
        <dbReference type="ARBA" id="ARBA00009437"/>
    </source>
</evidence>
<dbReference type="FunFam" id="1.10.10.10:FF:000001">
    <property type="entry name" value="LysR family transcriptional regulator"/>
    <property type="match status" value="1"/>
</dbReference>
<proteinExistence type="inferred from homology"/>
<evidence type="ECO:0000313" key="6">
    <source>
        <dbReference type="EMBL" id="MQT47108.1"/>
    </source>
</evidence>
<dbReference type="InterPro" id="IPR036388">
    <property type="entry name" value="WH-like_DNA-bd_sf"/>
</dbReference>
<keyword evidence="4" id="KW-0804">Transcription</keyword>
<dbReference type="InterPro" id="IPR005119">
    <property type="entry name" value="LysR_subst-bd"/>
</dbReference>
<dbReference type="Pfam" id="PF00126">
    <property type="entry name" value="HTH_1"/>
    <property type="match status" value="1"/>
</dbReference>
<dbReference type="InterPro" id="IPR058163">
    <property type="entry name" value="LysR-type_TF_proteobact-type"/>
</dbReference>
<dbReference type="SUPFAM" id="SSF46785">
    <property type="entry name" value="Winged helix' DNA-binding domain"/>
    <property type="match status" value="1"/>
</dbReference>
<dbReference type="SUPFAM" id="SSF53850">
    <property type="entry name" value="Periplasmic binding protein-like II"/>
    <property type="match status" value="1"/>
</dbReference>
<dbReference type="GO" id="GO:0003700">
    <property type="term" value="F:DNA-binding transcription factor activity"/>
    <property type="evidence" value="ECO:0007669"/>
    <property type="project" value="InterPro"/>
</dbReference>
<dbReference type="EMBL" id="WIWI01000002">
    <property type="protein sequence ID" value="MQT87794.1"/>
    <property type="molecule type" value="Genomic_DNA"/>
</dbReference>
<dbReference type="OrthoDB" id="5526340at2"/>
<dbReference type="Gene3D" id="1.10.10.10">
    <property type="entry name" value="Winged helix-like DNA-binding domain superfamily/Winged helix DNA-binding domain"/>
    <property type="match status" value="1"/>
</dbReference>
<sequence length="295" mass="33175">MNKFTERLPHLTLLLAFKTVAEQGSFTRAANLLHLSQSAVSQQVVKLEEVLGVPLFVRSTRTVTLTKAGAALLSDIRGPFEQLVGAFEKCARQAAPPVLYIEAEPVMSAFWLTPRLKHFTRRFPALHIQQLLSTQRVEFPDEVELAIKWGTADWPGFEAEYLMGLNYVPVCSPTLAQAIHTPADLASQPLLHDRHYHDWESWLALYPQADLQVRTGHVVTDSNVLAQLAIEGHGVALCAIELCERAVRNGELVIPFPHLSMRHKLAYYLLTQRQKGVSEMTRQFIEWIKGEAQGH</sequence>
<accession>A0A0J6L793</accession>
<dbReference type="PANTHER" id="PTHR30537:SF26">
    <property type="entry name" value="GLYCINE CLEAVAGE SYSTEM TRANSCRIPTIONAL ACTIVATOR"/>
    <property type="match status" value="1"/>
</dbReference>
<dbReference type="GO" id="GO:0006351">
    <property type="term" value="P:DNA-templated transcription"/>
    <property type="evidence" value="ECO:0007669"/>
    <property type="project" value="TreeGrafter"/>
</dbReference>
<dbReference type="Pfam" id="PF03466">
    <property type="entry name" value="LysR_substrate"/>
    <property type="match status" value="1"/>
</dbReference>
<gene>
    <name evidence="7" type="ORF">GHO39_01265</name>
    <name evidence="6" type="ORF">GHO40_10270</name>
</gene>
<evidence type="ECO:0000256" key="2">
    <source>
        <dbReference type="ARBA" id="ARBA00023015"/>
    </source>
</evidence>
<dbReference type="Gene3D" id="3.40.190.10">
    <property type="entry name" value="Periplasmic binding protein-like II"/>
    <property type="match status" value="2"/>
</dbReference>
<comment type="caution">
    <text evidence="7">The sequence shown here is derived from an EMBL/GenBank/DDBJ whole genome shotgun (WGS) entry which is preliminary data.</text>
</comment>
<keyword evidence="2" id="KW-0805">Transcription regulation</keyword>
<comment type="similarity">
    <text evidence="1">Belongs to the LysR transcriptional regulatory family.</text>
</comment>
<dbReference type="PRINTS" id="PR00039">
    <property type="entry name" value="HTHLYSR"/>
</dbReference>
<dbReference type="EMBL" id="WIWJ01000015">
    <property type="protein sequence ID" value="MQT47108.1"/>
    <property type="molecule type" value="Genomic_DNA"/>
</dbReference>
<feature type="domain" description="HTH lysR-type" evidence="5">
    <location>
        <begin position="9"/>
        <end position="66"/>
    </location>
</feature>
<organism evidence="7 9">
    <name type="scientific">Pseudomonas helleri</name>
    <dbReference type="NCBI Taxonomy" id="1608996"/>
    <lineage>
        <taxon>Bacteria</taxon>
        <taxon>Pseudomonadati</taxon>
        <taxon>Pseudomonadota</taxon>
        <taxon>Gammaproteobacteria</taxon>
        <taxon>Pseudomonadales</taxon>
        <taxon>Pseudomonadaceae</taxon>
        <taxon>Pseudomonas</taxon>
    </lineage>
</organism>
<evidence type="ECO:0000313" key="7">
    <source>
        <dbReference type="EMBL" id="MQT87794.1"/>
    </source>
</evidence>
<dbReference type="RefSeq" id="WP_048368037.1">
    <property type="nucleotide sequence ID" value="NZ_JYLD01000003.1"/>
</dbReference>
<dbReference type="STRING" id="1608996.TU84_06120"/>
<evidence type="ECO:0000256" key="4">
    <source>
        <dbReference type="ARBA" id="ARBA00023163"/>
    </source>
</evidence>